<accession>A0A1A2ENH1</accession>
<evidence type="ECO:0000313" key="6">
    <source>
        <dbReference type="Proteomes" id="UP000093985"/>
    </source>
</evidence>
<dbReference type="GO" id="GO:0008168">
    <property type="term" value="F:methyltransferase activity"/>
    <property type="evidence" value="ECO:0007669"/>
    <property type="project" value="UniProtKB-KW"/>
</dbReference>
<proteinExistence type="predicted"/>
<evidence type="ECO:0000256" key="2">
    <source>
        <dbReference type="ARBA" id="ARBA00022679"/>
    </source>
</evidence>
<reference evidence="6" key="1">
    <citation type="submission" date="2016-06" db="EMBL/GenBank/DDBJ databases">
        <authorList>
            <person name="Sutton G."/>
            <person name="Brinkac L."/>
            <person name="Sanka R."/>
            <person name="Adams M."/>
            <person name="Lau E."/>
            <person name="Mehaffy C."/>
            <person name="Tameris M."/>
            <person name="Hatherill M."/>
            <person name="Hanekom W."/>
            <person name="Mahomed H."/>
            <person name="Mcshane H."/>
        </authorList>
    </citation>
    <scope>NUCLEOTIDE SEQUENCE [LARGE SCALE GENOMIC DNA]</scope>
    <source>
        <strain evidence="6">852014-51077_SCH5608930-a</strain>
    </source>
</reference>
<dbReference type="InterPro" id="IPR029063">
    <property type="entry name" value="SAM-dependent_MTases_sf"/>
</dbReference>
<dbReference type="OrthoDB" id="3825914at2"/>
<name>A0A1A2ENH1_MYCSD</name>
<feature type="domain" description="Methyltransferase" evidence="4">
    <location>
        <begin position="46"/>
        <end position="140"/>
    </location>
</feature>
<dbReference type="AlphaFoldDB" id="A0A1A2ENH1"/>
<dbReference type="GO" id="GO:0032259">
    <property type="term" value="P:methylation"/>
    <property type="evidence" value="ECO:0007669"/>
    <property type="project" value="UniProtKB-KW"/>
</dbReference>
<dbReference type="Gene3D" id="3.40.50.150">
    <property type="entry name" value="Vaccinia Virus protein VP39"/>
    <property type="match status" value="1"/>
</dbReference>
<dbReference type="PANTHER" id="PTHR43464">
    <property type="entry name" value="METHYLTRANSFERASE"/>
    <property type="match status" value="1"/>
</dbReference>
<gene>
    <name evidence="5" type="ORF">A5771_07785</name>
</gene>
<organism evidence="5 6">
    <name type="scientific">Mycolicibacter sinensis (strain JDM601)</name>
    <name type="common">Mycobacterium sinense</name>
    <dbReference type="NCBI Taxonomy" id="875328"/>
    <lineage>
        <taxon>Bacteria</taxon>
        <taxon>Bacillati</taxon>
        <taxon>Actinomycetota</taxon>
        <taxon>Actinomycetes</taxon>
        <taxon>Mycobacteriales</taxon>
        <taxon>Mycobacteriaceae</taxon>
        <taxon>Mycolicibacter</taxon>
    </lineage>
</organism>
<dbReference type="RefSeq" id="WP_064854952.1">
    <property type="nucleotide sequence ID" value="NZ_LZIM01000049.1"/>
</dbReference>
<dbReference type="Pfam" id="PF13649">
    <property type="entry name" value="Methyltransf_25"/>
    <property type="match status" value="1"/>
</dbReference>
<evidence type="ECO:0000256" key="1">
    <source>
        <dbReference type="ARBA" id="ARBA00022603"/>
    </source>
</evidence>
<evidence type="ECO:0000256" key="3">
    <source>
        <dbReference type="ARBA" id="ARBA00022691"/>
    </source>
</evidence>
<dbReference type="InterPro" id="IPR041698">
    <property type="entry name" value="Methyltransf_25"/>
</dbReference>
<dbReference type="PANTHER" id="PTHR43464:SF19">
    <property type="entry name" value="UBIQUINONE BIOSYNTHESIS O-METHYLTRANSFERASE, MITOCHONDRIAL"/>
    <property type="match status" value="1"/>
</dbReference>
<comment type="caution">
    <text evidence="5">The sequence shown here is derived from an EMBL/GenBank/DDBJ whole genome shotgun (WGS) entry which is preliminary data.</text>
</comment>
<dbReference type="EMBL" id="LZIN01000047">
    <property type="protein sequence ID" value="OBG06652.1"/>
    <property type="molecule type" value="Genomic_DNA"/>
</dbReference>
<sequence>MGGRRLLFRAMYRLGFTPWDGHALARGLRNLVEIDASVALSPGTALDLGCGTGENSIYLAQNGWRVTGVDFAPRALRTARAKAQAGKVSVRFVCADIAQVSSAGLGDDFDLVTDSGCLHGMNDQDRAMYVRQVNAVTKPDSQLLIVAFAPGALFGVRGIDEAEIARLFAPEWELLSSADELNYLPANGGQPVRHYLLARRP</sequence>
<keyword evidence="3" id="KW-0949">S-adenosyl-L-methionine</keyword>
<protein>
    <submittedName>
        <fullName evidence="5">Methyltransferase type 12</fullName>
    </submittedName>
</protein>
<dbReference type="Proteomes" id="UP000093985">
    <property type="component" value="Unassembled WGS sequence"/>
</dbReference>
<dbReference type="CDD" id="cd02440">
    <property type="entry name" value="AdoMet_MTases"/>
    <property type="match status" value="1"/>
</dbReference>
<dbReference type="SUPFAM" id="SSF53335">
    <property type="entry name" value="S-adenosyl-L-methionine-dependent methyltransferases"/>
    <property type="match status" value="1"/>
</dbReference>
<evidence type="ECO:0000259" key="4">
    <source>
        <dbReference type="Pfam" id="PF13649"/>
    </source>
</evidence>
<evidence type="ECO:0000313" key="5">
    <source>
        <dbReference type="EMBL" id="OBG06652.1"/>
    </source>
</evidence>
<keyword evidence="2 5" id="KW-0808">Transferase</keyword>
<keyword evidence="1 5" id="KW-0489">Methyltransferase</keyword>